<dbReference type="OrthoDB" id="3980374at2759"/>
<feature type="compositionally biased region" description="Polar residues" evidence="1">
    <location>
        <begin position="77"/>
        <end position="101"/>
    </location>
</feature>
<comment type="caution">
    <text evidence="2">The sequence shown here is derived from an EMBL/GenBank/DDBJ whole genome shotgun (WGS) entry which is preliminary data.</text>
</comment>
<feature type="region of interest" description="Disordered" evidence="1">
    <location>
        <begin position="1"/>
        <end position="43"/>
    </location>
</feature>
<evidence type="ECO:0000256" key="1">
    <source>
        <dbReference type="SAM" id="MobiDB-lite"/>
    </source>
</evidence>
<evidence type="ECO:0000313" key="3">
    <source>
        <dbReference type="Proteomes" id="UP000769528"/>
    </source>
</evidence>
<proteinExistence type="predicted"/>
<accession>A0A9P8PK53</accession>
<protein>
    <recommendedName>
        <fullName evidence="4">Securin</fullName>
    </recommendedName>
</protein>
<feature type="compositionally biased region" description="Polar residues" evidence="1">
    <location>
        <begin position="1"/>
        <end position="16"/>
    </location>
</feature>
<name>A0A9P8PK53_9ASCO</name>
<organism evidence="2 3">
    <name type="scientific">Wickerhamomyces mucosus</name>
    <dbReference type="NCBI Taxonomy" id="1378264"/>
    <lineage>
        <taxon>Eukaryota</taxon>
        <taxon>Fungi</taxon>
        <taxon>Dikarya</taxon>
        <taxon>Ascomycota</taxon>
        <taxon>Saccharomycotina</taxon>
        <taxon>Saccharomycetes</taxon>
        <taxon>Phaffomycetales</taxon>
        <taxon>Wickerhamomycetaceae</taxon>
        <taxon>Wickerhamomyces</taxon>
    </lineage>
</organism>
<evidence type="ECO:0008006" key="4">
    <source>
        <dbReference type="Google" id="ProtNLM"/>
    </source>
</evidence>
<feature type="compositionally biased region" description="Low complexity" evidence="1">
    <location>
        <begin position="32"/>
        <end position="43"/>
    </location>
</feature>
<feature type="region of interest" description="Disordered" evidence="1">
    <location>
        <begin position="71"/>
        <end position="105"/>
    </location>
</feature>
<dbReference type="AlphaFoldDB" id="A0A9P8PK53"/>
<evidence type="ECO:0000313" key="2">
    <source>
        <dbReference type="EMBL" id="KAH3672792.1"/>
    </source>
</evidence>
<reference evidence="2" key="2">
    <citation type="submission" date="2021-01" db="EMBL/GenBank/DDBJ databases">
        <authorList>
            <person name="Schikora-Tamarit M.A."/>
        </authorList>
    </citation>
    <scope>NUCLEOTIDE SEQUENCE</scope>
    <source>
        <strain evidence="2">CBS6341</strain>
    </source>
</reference>
<keyword evidence="3" id="KW-1185">Reference proteome</keyword>
<dbReference type="EMBL" id="JAEUBF010001112">
    <property type="protein sequence ID" value="KAH3672792.1"/>
    <property type="molecule type" value="Genomic_DNA"/>
</dbReference>
<gene>
    <name evidence="2" type="ORF">WICMUC_004014</name>
</gene>
<sequence length="275" mass="31323">MENLQNRSSSLSNKENSFIAPKPVPKTPLGSKTFTFKNNNNQPKKFNILNDEFKTPNNNSKINNNIIKRVPLGNKDGNVSQHSNKLGFHKQQQPNPLSASASKKRIRRLRTPLGMKISSKPLNRKLNVLRDDPIDETPISNRKDFLDSDDDIEHIPEKQPELSHIPAYYEPFTEEDFQIFRNIGSNPRLVDRSGEESSDEFDIYDELPIILDDLEDENDILRDEKDGNTAKSFPHFMSPTVVSTAKMKNIQEKNLSAEVFDEGLTTSELSSLIEN</sequence>
<reference evidence="2" key="1">
    <citation type="journal article" date="2021" name="Open Biol.">
        <title>Shared evolutionary footprints suggest mitochondrial oxidative damage underlies multiple complex I losses in fungi.</title>
        <authorList>
            <person name="Schikora-Tamarit M.A."/>
            <person name="Marcet-Houben M."/>
            <person name="Nosek J."/>
            <person name="Gabaldon T."/>
        </authorList>
    </citation>
    <scope>NUCLEOTIDE SEQUENCE</scope>
    <source>
        <strain evidence="2">CBS6341</strain>
    </source>
</reference>
<dbReference type="Proteomes" id="UP000769528">
    <property type="component" value="Unassembled WGS sequence"/>
</dbReference>